<comment type="caution">
    <text evidence="2">The sequence shown here is derived from an EMBL/GenBank/DDBJ whole genome shotgun (WGS) entry which is preliminary data.</text>
</comment>
<feature type="non-terminal residue" evidence="2">
    <location>
        <position position="46"/>
    </location>
</feature>
<feature type="region of interest" description="Disordered" evidence="1">
    <location>
        <begin position="1"/>
        <end position="29"/>
    </location>
</feature>
<feature type="compositionally biased region" description="Polar residues" evidence="1">
    <location>
        <begin position="1"/>
        <end position="12"/>
    </location>
</feature>
<protein>
    <submittedName>
        <fullName evidence="2">Uncharacterized protein</fullName>
    </submittedName>
</protein>
<proteinExistence type="predicted"/>
<sequence length="46" mass="4999">SHPTVFSRQQSMLDRMYPGTTPQKATTSGLSAVVDTDTWKTAGDIN</sequence>
<feature type="compositionally biased region" description="Polar residues" evidence="1">
    <location>
        <begin position="20"/>
        <end position="29"/>
    </location>
</feature>
<gene>
    <name evidence="2" type="ORF">PENNAL_c0731G06697</name>
</gene>
<evidence type="ECO:0000313" key="3">
    <source>
        <dbReference type="Proteomes" id="UP000191691"/>
    </source>
</evidence>
<evidence type="ECO:0000313" key="2">
    <source>
        <dbReference type="EMBL" id="OQE41518.1"/>
    </source>
</evidence>
<organism evidence="2 3">
    <name type="scientific">Penicillium nalgiovense</name>
    <dbReference type="NCBI Taxonomy" id="60175"/>
    <lineage>
        <taxon>Eukaryota</taxon>
        <taxon>Fungi</taxon>
        <taxon>Dikarya</taxon>
        <taxon>Ascomycota</taxon>
        <taxon>Pezizomycotina</taxon>
        <taxon>Eurotiomycetes</taxon>
        <taxon>Eurotiomycetidae</taxon>
        <taxon>Eurotiales</taxon>
        <taxon>Aspergillaceae</taxon>
        <taxon>Penicillium</taxon>
    </lineage>
</organism>
<feature type="non-terminal residue" evidence="2">
    <location>
        <position position="1"/>
    </location>
</feature>
<reference evidence="3" key="1">
    <citation type="journal article" date="2017" name="Nat. Microbiol.">
        <title>Global analysis of biosynthetic gene clusters reveals vast potential of secondary metabolite production in Penicillium species.</title>
        <authorList>
            <person name="Nielsen J.C."/>
            <person name="Grijseels S."/>
            <person name="Prigent S."/>
            <person name="Ji B."/>
            <person name="Dainat J."/>
            <person name="Nielsen K.F."/>
            <person name="Frisvad J.C."/>
            <person name="Workman M."/>
            <person name="Nielsen J."/>
        </authorList>
    </citation>
    <scope>NUCLEOTIDE SEQUENCE [LARGE SCALE GENOMIC DNA]</scope>
    <source>
        <strain evidence="3">IBT 13039</strain>
    </source>
</reference>
<name>A0A1V6USX9_PENNA</name>
<accession>A0A1V6USX9</accession>
<evidence type="ECO:0000256" key="1">
    <source>
        <dbReference type="SAM" id="MobiDB-lite"/>
    </source>
</evidence>
<dbReference type="Proteomes" id="UP000191691">
    <property type="component" value="Unassembled WGS sequence"/>
</dbReference>
<dbReference type="AlphaFoldDB" id="A0A1V6USX9"/>
<dbReference type="EMBL" id="MOOB01000731">
    <property type="protein sequence ID" value="OQE41518.1"/>
    <property type="molecule type" value="Genomic_DNA"/>
</dbReference>
<keyword evidence="3" id="KW-1185">Reference proteome</keyword>